<gene>
    <name evidence="1" type="ORF">FHR84_004397</name>
</gene>
<proteinExistence type="predicted"/>
<dbReference type="Proteomes" id="UP000548304">
    <property type="component" value="Unassembled WGS sequence"/>
</dbReference>
<reference evidence="1 2" key="1">
    <citation type="submission" date="2020-07" db="EMBL/GenBank/DDBJ databases">
        <title>Genomic Encyclopedia of Type Strains, Phase III (KMG-III): the genomes of soil and plant-associated and newly described type strains.</title>
        <authorList>
            <person name="Whitman W."/>
        </authorList>
    </citation>
    <scope>NUCLEOTIDE SEQUENCE [LARGE SCALE GENOMIC DNA]</scope>
    <source>
        <strain evidence="1 2">CECT 8576</strain>
    </source>
</reference>
<dbReference type="AlphaFoldDB" id="A0A852Z193"/>
<comment type="caution">
    <text evidence="1">The sequence shown here is derived from an EMBL/GenBank/DDBJ whole genome shotgun (WGS) entry which is preliminary data.</text>
</comment>
<evidence type="ECO:0000313" key="1">
    <source>
        <dbReference type="EMBL" id="NYH81024.1"/>
    </source>
</evidence>
<accession>A0A852Z193</accession>
<evidence type="ECO:0000313" key="2">
    <source>
        <dbReference type="Proteomes" id="UP000548304"/>
    </source>
</evidence>
<dbReference type="RefSeq" id="WP_281361446.1">
    <property type="nucleotide sequence ID" value="NZ_JACBYW010000011.1"/>
</dbReference>
<keyword evidence="2" id="KW-1185">Reference proteome</keyword>
<organism evidence="1 2">
    <name type="scientific">Actinopolyspora biskrensis</name>
    <dbReference type="NCBI Taxonomy" id="1470178"/>
    <lineage>
        <taxon>Bacteria</taxon>
        <taxon>Bacillati</taxon>
        <taxon>Actinomycetota</taxon>
        <taxon>Actinomycetes</taxon>
        <taxon>Actinopolysporales</taxon>
        <taxon>Actinopolysporaceae</taxon>
        <taxon>Actinopolyspora</taxon>
    </lineage>
</organism>
<protein>
    <submittedName>
        <fullName evidence="1">Uncharacterized protein</fullName>
    </submittedName>
</protein>
<sequence length="42" mass="4378">MEGLEDIPVSEHVARFDAVHEALTHALNQADELLSGSSGSGS</sequence>
<name>A0A852Z193_9ACTN</name>
<dbReference type="EMBL" id="JACBYW010000011">
    <property type="protein sequence ID" value="NYH81024.1"/>
    <property type="molecule type" value="Genomic_DNA"/>
</dbReference>